<dbReference type="SUPFAM" id="SSF54236">
    <property type="entry name" value="Ubiquitin-like"/>
    <property type="match status" value="1"/>
</dbReference>
<evidence type="ECO:0000313" key="2">
    <source>
        <dbReference type="Proteomes" id="UP001642464"/>
    </source>
</evidence>
<dbReference type="EMBL" id="CAXAMM010015380">
    <property type="protein sequence ID" value="CAK9036191.1"/>
    <property type="molecule type" value="Genomic_DNA"/>
</dbReference>
<protein>
    <recommendedName>
        <fullName evidence="3">Ubiquitin-like domain-containing protein</fullName>
    </recommendedName>
</protein>
<keyword evidence="2" id="KW-1185">Reference proteome</keyword>
<name>A0ABP0LAL3_9DINO</name>
<evidence type="ECO:0000313" key="1">
    <source>
        <dbReference type="EMBL" id="CAK9036191.1"/>
    </source>
</evidence>
<accession>A0ABP0LAL3</accession>
<gene>
    <name evidence="1" type="ORF">SCF082_LOCUS21633</name>
</gene>
<reference evidence="1 2" key="1">
    <citation type="submission" date="2024-02" db="EMBL/GenBank/DDBJ databases">
        <authorList>
            <person name="Chen Y."/>
            <person name="Shah S."/>
            <person name="Dougan E. K."/>
            <person name="Thang M."/>
            <person name="Chan C."/>
        </authorList>
    </citation>
    <scope>NUCLEOTIDE SEQUENCE [LARGE SCALE GENOMIC DNA]</scope>
</reference>
<dbReference type="InterPro" id="IPR029071">
    <property type="entry name" value="Ubiquitin-like_domsf"/>
</dbReference>
<sequence length="298" mass="32629">MTLEPRMEPAAVRKLFKCTAGVLNNAFTPEEGYPRCEAEVKAILGEGAVCSFESVCEALAKAIQAGVVPEEGLQTLRTLAPHFDKHGLLTGSAALPRALGLQRLLPEMPKWTLHVVNMAGEKTSHEVESGSRILGLKCQLGLPFGTKAQLTFEGTLLQDAQSFAEAGVVDGSELFLVHEKMTWEEDQKSGVKDLLSFLEPHERVDAVVFGDWGWGNDGEIAEALRVPEERRKTVLTPYEASCYMEGWSYLGGYGAPECYASYVYTDRRVIFVSQYDGLTQLEGIPLRPMPCTPTMPGG</sequence>
<evidence type="ECO:0008006" key="3">
    <source>
        <dbReference type="Google" id="ProtNLM"/>
    </source>
</evidence>
<comment type="caution">
    <text evidence="1">The sequence shown here is derived from an EMBL/GenBank/DDBJ whole genome shotgun (WGS) entry which is preliminary data.</text>
</comment>
<dbReference type="Proteomes" id="UP001642464">
    <property type="component" value="Unassembled WGS sequence"/>
</dbReference>
<organism evidence="1 2">
    <name type="scientific">Durusdinium trenchii</name>
    <dbReference type="NCBI Taxonomy" id="1381693"/>
    <lineage>
        <taxon>Eukaryota</taxon>
        <taxon>Sar</taxon>
        <taxon>Alveolata</taxon>
        <taxon>Dinophyceae</taxon>
        <taxon>Suessiales</taxon>
        <taxon>Symbiodiniaceae</taxon>
        <taxon>Durusdinium</taxon>
    </lineage>
</organism>
<dbReference type="CDD" id="cd17039">
    <property type="entry name" value="Ubl_ubiquitin_like"/>
    <property type="match status" value="1"/>
</dbReference>
<proteinExistence type="predicted"/>